<name>A0A0D2CAY6_9EURO</name>
<feature type="region of interest" description="Disordered" evidence="1">
    <location>
        <begin position="1"/>
        <end position="24"/>
    </location>
</feature>
<evidence type="ECO:0000313" key="3">
    <source>
        <dbReference type="Proteomes" id="UP000054266"/>
    </source>
</evidence>
<keyword evidence="3" id="KW-1185">Reference proteome</keyword>
<proteinExistence type="predicted"/>
<dbReference type="Proteomes" id="UP000054266">
    <property type="component" value="Unassembled WGS sequence"/>
</dbReference>
<gene>
    <name evidence="2" type="ORF">PV04_10357</name>
</gene>
<reference evidence="2 3" key="1">
    <citation type="submission" date="2015-01" db="EMBL/GenBank/DDBJ databases">
        <title>The Genome Sequence of Capronia semiimmersa CBS27337.</title>
        <authorList>
            <consortium name="The Broad Institute Genomics Platform"/>
            <person name="Cuomo C."/>
            <person name="de Hoog S."/>
            <person name="Gorbushina A."/>
            <person name="Stielow B."/>
            <person name="Teixiera M."/>
            <person name="Abouelleil A."/>
            <person name="Chapman S.B."/>
            <person name="Priest M."/>
            <person name="Young S.K."/>
            <person name="Wortman J."/>
            <person name="Nusbaum C."/>
            <person name="Birren B."/>
        </authorList>
    </citation>
    <scope>NUCLEOTIDE SEQUENCE [LARGE SCALE GENOMIC DNA]</scope>
    <source>
        <strain evidence="2 3">CBS 27337</strain>
    </source>
</reference>
<evidence type="ECO:0000313" key="2">
    <source>
        <dbReference type="EMBL" id="KIW62156.1"/>
    </source>
</evidence>
<dbReference type="AlphaFoldDB" id="A0A0D2CAY6"/>
<accession>A0A0D2CAY6</accession>
<protein>
    <submittedName>
        <fullName evidence="2">Uncharacterized protein</fullName>
    </submittedName>
</protein>
<evidence type="ECO:0000256" key="1">
    <source>
        <dbReference type="SAM" id="MobiDB-lite"/>
    </source>
</evidence>
<dbReference type="EMBL" id="KN846963">
    <property type="protein sequence ID" value="KIW62156.1"/>
    <property type="molecule type" value="Genomic_DNA"/>
</dbReference>
<organism evidence="2 3">
    <name type="scientific">Phialophora macrospora</name>
    <dbReference type="NCBI Taxonomy" id="1851006"/>
    <lineage>
        <taxon>Eukaryota</taxon>
        <taxon>Fungi</taxon>
        <taxon>Dikarya</taxon>
        <taxon>Ascomycota</taxon>
        <taxon>Pezizomycotina</taxon>
        <taxon>Eurotiomycetes</taxon>
        <taxon>Chaetothyriomycetidae</taxon>
        <taxon>Chaetothyriales</taxon>
        <taxon>Herpotrichiellaceae</taxon>
        <taxon>Phialophora</taxon>
    </lineage>
</organism>
<sequence length="413" mass="45932">MATHVHNGPVPDATTSDTRNFKHSGKAFGTELDTIRAKVSATRRSYDELATPTFKAAQAPGSKHSTEDLLEQYRELLRHQRRHAILVALKDELEGVKLSSGFTDVDIGTTTEGNLAETYPRLHQLETLTTSIKRFVHALELDVVRAREESKREKALLDRAKFMAAETNQSNPEIHRYALSAVRKELTDWLEQSLETCQESHSTPGIDVEVEVEGNDARWEAKIDSQYERYLQARRRLISGVACLRSPLPMQERKATVSVAESVGKSASLSHGRAQTGVVNVIESRLLPLMQQQNTSKAHLTSLDEQLQKETTTTINILDRLSDESQLLQAFPILAHSGRFEHAASAFGKKQDNAEEEVLDEVSKRLKSWLFAAKAADVASADTVETYLQQGDKAIQAASRSLDALRLIKNTGP</sequence>
<dbReference type="HOGENOM" id="CLU_571110_0_0_1"/>